<evidence type="ECO:0000313" key="1">
    <source>
        <dbReference type="EMBL" id="MTW14229.1"/>
    </source>
</evidence>
<protein>
    <recommendedName>
        <fullName evidence="3">DUF4976 domain-containing protein</fullName>
    </recommendedName>
</protein>
<name>A0A6L6QPD6_9BURK</name>
<proteinExistence type="predicted"/>
<evidence type="ECO:0000313" key="2">
    <source>
        <dbReference type="Proteomes" id="UP000472320"/>
    </source>
</evidence>
<dbReference type="AlphaFoldDB" id="A0A6L6QPD6"/>
<accession>A0A6L6QPD6</accession>
<reference evidence="1 2" key="1">
    <citation type="submission" date="2019-11" db="EMBL/GenBank/DDBJ databases">
        <title>Type strains purchased from KCTC, JCM and DSMZ.</title>
        <authorList>
            <person name="Lu H."/>
        </authorList>
    </citation>
    <scope>NUCLEOTIDE SEQUENCE [LARGE SCALE GENOMIC DNA]</scope>
    <source>
        <strain evidence="1 2">JCM 31587</strain>
    </source>
</reference>
<comment type="caution">
    <text evidence="1">The sequence shown here is derived from an EMBL/GenBank/DDBJ whole genome shotgun (WGS) entry which is preliminary data.</text>
</comment>
<organism evidence="1 2">
    <name type="scientific">Massilia eburnea</name>
    <dbReference type="NCBI Taxonomy" id="1776165"/>
    <lineage>
        <taxon>Bacteria</taxon>
        <taxon>Pseudomonadati</taxon>
        <taxon>Pseudomonadota</taxon>
        <taxon>Betaproteobacteria</taxon>
        <taxon>Burkholderiales</taxon>
        <taxon>Oxalobacteraceae</taxon>
        <taxon>Telluria group</taxon>
        <taxon>Massilia</taxon>
    </lineage>
</organism>
<evidence type="ECO:0008006" key="3">
    <source>
        <dbReference type="Google" id="ProtNLM"/>
    </source>
</evidence>
<sequence>MPPLTRCLQVPYGGQSFGKRGVRTEQYTMVIERKDNQALRYTLFDNLADPWQLQNIAADKTALVSHLVEKELVPWLEKTGAPWRGARRPPAPFASLLRNSASSFVFSSFGAACNNVISRCSKKNRPR</sequence>
<dbReference type="OrthoDB" id="279611at2"/>
<keyword evidence="2" id="KW-1185">Reference proteome</keyword>
<dbReference type="Gene3D" id="3.30.1120.10">
    <property type="match status" value="1"/>
</dbReference>
<dbReference type="RefSeq" id="WP_155457174.1">
    <property type="nucleotide sequence ID" value="NZ_WNKX01000037.1"/>
</dbReference>
<dbReference type="SUPFAM" id="SSF53649">
    <property type="entry name" value="Alkaline phosphatase-like"/>
    <property type="match status" value="1"/>
</dbReference>
<dbReference type="InterPro" id="IPR017850">
    <property type="entry name" value="Alkaline_phosphatase_core_sf"/>
</dbReference>
<dbReference type="EMBL" id="WNKX01000037">
    <property type="protein sequence ID" value="MTW14229.1"/>
    <property type="molecule type" value="Genomic_DNA"/>
</dbReference>
<dbReference type="Proteomes" id="UP000472320">
    <property type="component" value="Unassembled WGS sequence"/>
</dbReference>
<gene>
    <name evidence="1" type="ORF">GM658_26800</name>
</gene>